<evidence type="ECO:0008006" key="4">
    <source>
        <dbReference type="Google" id="ProtNLM"/>
    </source>
</evidence>
<keyword evidence="1" id="KW-0732">Signal</keyword>
<keyword evidence="3" id="KW-1185">Reference proteome</keyword>
<reference evidence="2" key="1">
    <citation type="submission" date="2022-09" db="EMBL/GenBank/DDBJ databases">
        <authorList>
            <person name="Yuan C."/>
            <person name="Ke Z."/>
        </authorList>
    </citation>
    <scope>NUCLEOTIDE SEQUENCE</scope>
    <source>
        <strain evidence="2">LB-8</strain>
    </source>
</reference>
<proteinExistence type="predicted"/>
<evidence type="ECO:0000313" key="2">
    <source>
        <dbReference type="EMBL" id="MCU7550319.1"/>
    </source>
</evidence>
<evidence type="ECO:0000313" key="3">
    <source>
        <dbReference type="Proteomes" id="UP001155483"/>
    </source>
</evidence>
<accession>A0A9X2XP96</accession>
<organism evidence="2 3">
    <name type="scientific">Paraflavisolibacter caeni</name>
    <dbReference type="NCBI Taxonomy" id="2982496"/>
    <lineage>
        <taxon>Bacteria</taxon>
        <taxon>Pseudomonadati</taxon>
        <taxon>Bacteroidota</taxon>
        <taxon>Chitinophagia</taxon>
        <taxon>Chitinophagales</taxon>
        <taxon>Chitinophagaceae</taxon>
        <taxon>Paraflavisolibacter</taxon>
    </lineage>
</organism>
<protein>
    <recommendedName>
        <fullName evidence="4">Nuclear transport factor 2 family protein</fullName>
    </recommendedName>
</protein>
<comment type="caution">
    <text evidence="2">The sequence shown here is derived from an EMBL/GenBank/DDBJ whole genome shotgun (WGS) entry which is preliminary data.</text>
</comment>
<evidence type="ECO:0000256" key="1">
    <source>
        <dbReference type="SAM" id="SignalP"/>
    </source>
</evidence>
<dbReference type="EMBL" id="JAOTIF010000011">
    <property type="protein sequence ID" value="MCU7550319.1"/>
    <property type="molecule type" value="Genomic_DNA"/>
</dbReference>
<name>A0A9X2XP96_9BACT</name>
<sequence length="190" mass="21903">MKPVFTALLLLFCSIAFTQDQKMKNAKAKSDKKETKVKAEYSSEQLDMPYTAEYSSKFMPGNPAHGKLILDIWKDWDDNVTDRHADMFADTVFMMFPNGQSVKGRDSAMYLAKKFRGSLASSKSTIEAWMPTKSIDRNEDWVLVWGREEDTDMNSNKTTVLLHEIWRINKDGKIDFMRQYMSKPTESASQ</sequence>
<reference evidence="2" key="2">
    <citation type="submission" date="2023-04" db="EMBL/GenBank/DDBJ databases">
        <title>Paracnuella aquatica gen. nov., sp. nov., a member of the family Chitinophagaceae isolated from a hot spring.</title>
        <authorList>
            <person name="Wang C."/>
        </authorList>
    </citation>
    <scope>NUCLEOTIDE SEQUENCE</scope>
    <source>
        <strain evidence="2">LB-8</strain>
    </source>
</reference>
<feature type="chain" id="PRO_5040892136" description="Nuclear transport factor 2 family protein" evidence="1">
    <location>
        <begin position="19"/>
        <end position="190"/>
    </location>
</feature>
<dbReference type="Proteomes" id="UP001155483">
    <property type="component" value="Unassembled WGS sequence"/>
</dbReference>
<gene>
    <name evidence="2" type="ORF">OCK74_14450</name>
</gene>
<dbReference type="RefSeq" id="WP_279297757.1">
    <property type="nucleotide sequence ID" value="NZ_JAOTIF010000011.1"/>
</dbReference>
<dbReference type="AlphaFoldDB" id="A0A9X2XP96"/>
<feature type="signal peptide" evidence="1">
    <location>
        <begin position="1"/>
        <end position="18"/>
    </location>
</feature>
<dbReference type="SUPFAM" id="SSF54427">
    <property type="entry name" value="NTF2-like"/>
    <property type="match status" value="1"/>
</dbReference>
<dbReference type="InterPro" id="IPR032710">
    <property type="entry name" value="NTF2-like_dom_sf"/>
</dbReference>
<dbReference type="Gene3D" id="3.10.450.50">
    <property type="match status" value="1"/>
</dbReference>